<dbReference type="SUPFAM" id="SSF51735">
    <property type="entry name" value="NAD(P)-binding Rossmann-fold domains"/>
    <property type="match status" value="1"/>
</dbReference>
<sequence>MGSIASNNDKWAHWFVGQYGYCASKAALNMITRSLAMDLREQGITVVAANPGYVETDMNNQQGVIKPIFDTVAAITDIVSKVKLDDTGKFYNADSAIPLLELPW</sequence>
<name>A0A9W6WST1_9STRA</name>
<dbReference type="PANTHER" id="PTHR45458:SF1">
    <property type="entry name" value="SHORT CHAIN DEHYDROGENASE"/>
    <property type="match status" value="1"/>
</dbReference>
<organism evidence="1 2">
    <name type="scientific">Phytophthora lilii</name>
    <dbReference type="NCBI Taxonomy" id="2077276"/>
    <lineage>
        <taxon>Eukaryota</taxon>
        <taxon>Sar</taxon>
        <taxon>Stramenopiles</taxon>
        <taxon>Oomycota</taxon>
        <taxon>Peronosporomycetes</taxon>
        <taxon>Peronosporales</taxon>
        <taxon>Peronosporaceae</taxon>
        <taxon>Phytophthora</taxon>
    </lineage>
</organism>
<dbReference type="EMBL" id="BSXW01000206">
    <property type="protein sequence ID" value="GMF14798.1"/>
    <property type="molecule type" value="Genomic_DNA"/>
</dbReference>
<dbReference type="InterPro" id="IPR052184">
    <property type="entry name" value="SDR_enzymes"/>
</dbReference>
<evidence type="ECO:0000313" key="1">
    <source>
        <dbReference type="EMBL" id="GMF14798.1"/>
    </source>
</evidence>
<accession>A0A9W6WST1</accession>
<dbReference type="PRINTS" id="PR00081">
    <property type="entry name" value="GDHRDH"/>
</dbReference>
<gene>
    <name evidence="1" type="ORF">Plil01_000495100</name>
</gene>
<dbReference type="PROSITE" id="PS00061">
    <property type="entry name" value="ADH_SHORT"/>
    <property type="match status" value="1"/>
</dbReference>
<dbReference type="Gene3D" id="3.40.50.720">
    <property type="entry name" value="NAD(P)-binding Rossmann-like Domain"/>
    <property type="match status" value="1"/>
</dbReference>
<evidence type="ECO:0000313" key="2">
    <source>
        <dbReference type="Proteomes" id="UP001165083"/>
    </source>
</evidence>
<dbReference type="InterPro" id="IPR036291">
    <property type="entry name" value="NAD(P)-bd_dom_sf"/>
</dbReference>
<keyword evidence="2" id="KW-1185">Reference proteome</keyword>
<dbReference type="Pfam" id="PF00106">
    <property type="entry name" value="adh_short"/>
    <property type="match status" value="1"/>
</dbReference>
<comment type="caution">
    <text evidence="1">The sequence shown here is derived from an EMBL/GenBank/DDBJ whole genome shotgun (WGS) entry which is preliminary data.</text>
</comment>
<reference evidence="1" key="1">
    <citation type="submission" date="2023-04" db="EMBL/GenBank/DDBJ databases">
        <title>Phytophthora lilii NBRC 32176.</title>
        <authorList>
            <person name="Ichikawa N."/>
            <person name="Sato H."/>
            <person name="Tonouchi N."/>
        </authorList>
    </citation>
    <scope>NUCLEOTIDE SEQUENCE</scope>
    <source>
        <strain evidence="1">NBRC 32176</strain>
    </source>
</reference>
<proteinExistence type="predicted"/>
<dbReference type="GO" id="GO:0016616">
    <property type="term" value="F:oxidoreductase activity, acting on the CH-OH group of donors, NAD or NADP as acceptor"/>
    <property type="evidence" value="ECO:0007669"/>
    <property type="project" value="TreeGrafter"/>
</dbReference>
<dbReference type="InterPro" id="IPR002347">
    <property type="entry name" value="SDR_fam"/>
</dbReference>
<dbReference type="PANTHER" id="PTHR45458">
    <property type="entry name" value="SHORT-CHAIN DEHYDROGENASE/REDUCTASE SDR"/>
    <property type="match status" value="1"/>
</dbReference>
<dbReference type="AlphaFoldDB" id="A0A9W6WST1"/>
<dbReference type="InterPro" id="IPR020904">
    <property type="entry name" value="Sc_DH/Rdtase_CS"/>
</dbReference>
<dbReference type="OrthoDB" id="5296at2759"/>
<dbReference type="Proteomes" id="UP001165083">
    <property type="component" value="Unassembled WGS sequence"/>
</dbReference>
<protein>
    <submittedName>
        <fullName evidence="1">Unnamed protein product</fullName>
    </submittedName>
</protein>